<accession>A0ABD5NVF1</accession>
<comment type="caution">
    <text evidence="2">The sequence shown here is derived from an EMBL/GenBank/DDBJ whole genome shotgun (WGS) entry which is preliminary data.</text>
</comment>
<evidence type="ECO:0000313" key="3">
    <source>
        <dbReference type="Proteomes" id="UP001595821"/>
    </source>
</evidence>
<feature type="domain" description="Carboxymuconolactone decarboxylase-like" evidence="1">
    <location>
        <begin position="46"/>
        <end position="105"/>
    </location>
</feature>
<dbReference type="SUPFAM" id="SSF69118">
    <property type="entry name" value="AhpD-like"/>
    <property type="match status" value="1"/>
</dbReference>
<dbReference type="Gene3D" id="1.20.1290.10">
    <property type="entry name" value="AhpD-like"/>
    <property type="match status" value="1"/>
</dbReference>
<dbReference type="PANTHER" id="PTHR34846">
    <property type="entry name" value="4-CARBOXYMUCONOLACTONE DECARBOXYLASE FAMILY PROTEIN (AFU_ORTHOLOGUE AFUA_6G11590)"/>
    <property type="match status" value="1"/>
</dbReference>
<dbReference type="InterPro" id="IPR029032">
    <property type="entry name" value="AhpD-like"/>
</dbReference>
<name>A0ABD5NVF1_9EURY</name>
<protein>
    <submittedName>
        <fullName evidence="2">Carboxymuconolactone decarboxylase family protein</fullName>
    </submittedName>
</protein>
<dbReference type="RefSeq" id="WP_246969033.1">
    <property type="nucleotide sequence ID" value="NZ_CP095397.1"/>
</dbReference>
<dbReference type="InterPro" id="IPR003779">
    <property type="entry name" value="CMD-like"/>
</dbReference>
<dbReference type="EMBL" id="JBHSDJ010000003">
    <property type="protein sequence ID" value="MFC4245760.1"/>
    <property type="molecule type" value="Genomic_DNA"/>
</dbReference>
<reference evidence="2 3" key="1">
    <citation type="journal article" date="2014" name="Int. J. Syst. Evol. Microbiol.">
        <title>Complete genome sequence of Corynebacterium casei LMG S-19264T (=DSM 44701T), isolated from a smear-ripened cheese.</title>
        <authorList>
            <consortium name="US DOE Joint Genome Institute (JGI-PGF)"/>
            <person name="Walter F."/>
            <person name="Albersmeier A."/>
            <person name="Kalinowski J."/>
            <person name="Ruckert C."/>
        </authorList>
    </citation>
    <scope>NUCLEOTIDE SEQUENCE [LARGE SCALE GENOMIC DNA]</scope>
    <source>
        <strain evidence="2 3">IBRC-M 10912</strain>
    </source>
</reference>
<dbReference type="Proteomes" id="UP001595821">
    <property type="component" value="Unassembled WGS sequence"/>
</dbReference>
<proteinExistence type="predicted"/>
<sequence>MPYKAPRVPFVDSREKLPKDQRHNYDRIAESRGGISGPFGVLLNSPEVAGRTGHLGAYIRFESVLPGDVRELAILTTAREHDCAFEWAYHEPIAREEGVSGSIIDVVKNRDSVDDLDKREASIVRYGRELFSENAVSDRTFQIVNEWLEETGVTELTATFGYYSMIAVVLNALEVRPDEEAPFPV</sequence>
<dbReference type="Pfam" id="PF02627">
    <property type="entry name" value="CMD"/>
    <property type="match status" value="1"/>
</dbReference>
<evidence type="ECO:0000259" key="1">
    <source>
        <dbReference type="Pfam" id="PF02627"/>
    </source>
</evidence>
<organism evidence="2 3">
    <name type="scientific">Natribaculum luteum</name>
    <dbReference type="NCBI Taxonomy" id="1586232"/>
    <lineage>
        <taxon>Archaea</taxon>
        <taxon>Methanobacteriati</taxon>
        <taxon>Methanobacteriota</taxon>
        <taxon>Stenosarchaea group</taxon>
        <taxon>Halobacteria</taxon>
        <taxon>Halobacteriales</taxon>
        <taxon>Natrialbaceae</taxon>
        <taxon>Natribaculum</taxon>
    </lineage>
</organism>
<dbReference type="PANTHER" id="PTHR34846:SF11">
    <property type="entry name" value="4-CARBOXYMUCONOLACTONE DECARBOXYLASE FAMILY PROTEIN (AFU_ORTHOLOGUE AFUA_6G11590)"/>
    <property type="match status" value="1"/>
</dbReference>
<gene>
    <name evidence="2" type="ORF">ACFOZ7_01870</name>
</gene>
<dbReference type="AlphaFoldDB" id="A0ABD5NVF1"/>
<evidence type="ECO:0000313" key="2">
    <source>
        <dbReference type="EMBL" id="MFC4245760.1"/>
    </source>
</evidence>
<dbReference type="GeneID" id="71855287"/>